<name>A0A395GR51_9EURO</name>
<dbReference type="RefSeq" id="XP_025571535.1">
    <property type="nucleotide sequence ID" value="XM_025720241.1"/>
</dbReference>
<feature type="compositionally biased region" description="Low complexity" evidence="1">
    <location>
        <begin position="269"/>
        <end position="296"/>
    </location>
</feature>
<dbReference type="AlphaFoldDB" id="A0A395GR51"/>
<protein>
    <recommendedName>
        <fullName evidence="4">Mitotic checkpoint regulator, MAD2B-interacting-domain-containing protein</fullName>
    </recommendedName>
</protein>
<reference evidence="2 3" key="1">
    <citation type="submission" date="2018-02" db="EMBL/GenBank/DDBJ databases">
        <title>The genomes of Aspergillus section Nigri reveals drivers in fungal speciation.</title>
        <authorList>
            <consortium name="DOE Joint Genome Institute"/>
            <person name="Vesth T.C."/>
            <person name="Nybo J."/>
            <person name="Theobald S."/>
            <person name="Brandl J."/>
            <person name="Frisvad J.C."/>
            <person name="Nielsen K.F."/>
            <person name="Lyhne E.K."/>
            <person name="Kogle M.E."/>
            <person name="Kuo A."/>
            <person name="Riley R."/>
            <person name="Clum A."/>
            <person name="Nolan M."/>
            <person name="Lipzen A."/>
            <person name="Salamov A."/>
            <person name="Henrissat B."/>
            <person name="Wiebenga A."/>
            <person name="De vries R.P."/>
            <person name="Grigoriev I.V."/>
            <person name="Mortensen U.H."/>
            <person name="Andersen M.R."/>
            <person name="Baker S.E."/>
        </authorList>
    </citation>
    <scope>NUCLEOTIDE SEQUENCE [LARGE SCALE GENOMIC DNA]</scope>
    <source>
        <strain evidence="2 3">CBS 121593</strain>
    </source>
</reference>
<dbReference type="OrthoDB" id="2555634at2759"/>
<feature type="compositionally biased region" description="Basic and acidic residues" evidence="1">
    <location>
        <begin position="184"/>
        <end position="202"/>
    </location>
</feature>
<dbReference type="PANTHER" id="PTHR13621:SF2">
    <property type="entry name" value="PROLINE-RICH PROTEIN PRCC"/>
    <property type="match status" value="1"/>
</dbReference>
<feature type="region of interest" description="Disordered" evidence="1">
    <location>
        <begin position="1"/>
        <end position="139"/>
    </location>
</feature>
<feature type="compositionally biased region" description="Low complexity" evidence="1">
    <location>
        <begin position="319"/>
        <end position="333"/>
    </location>
</feature>
<evidence type="ECO:0000256" key="1">
    <source>
        <dbReference type="SAM" id="MobiDB-lite"/>
    </source>
</evidence>
<dbReference type="Proteomes" id="UP000249402">
    <property type="component" value="Unassembled WGS sequence"/>
</dbReference>
<feature type="compositionally biased region" description="Low complexity" evidence="1">
    <location>
        <begin position="252"/>
        <end position="261"/>
    </location>
</feature>
<sequence>MALVAYSDSEASDSEPETTTTTTTATVSKPQPQSQPPKPTTTTSSSSSFPTLVDRSNPRKIRIALDLKPESSSTSTPGNDDTAPRKKPKLGGGAFSGFNALLPAPKKQTTSGSGNGAGEKKAPPRKIFSLKTGATPGFDREADAEMRSEQAFGMLGKDGDAEDGDGDETIPKAGSLRGEEFEEESKGEGSELKMKPEGEVKLKGNPMMFKPLSVGRASQQKKRKVAALLASSSSSSASSSVENKSKKEEQSQTAPVQAAAPTPAPAPKPKISLFSLSSTDDTPSTTTTQSQSTSSTYEPLVYTPTTSALPAGPSPDPSLTPDTSSTTTTTTNTTQTLTTIANDLNLSKAQRRQLFGRHADTSATSRVLHFNTDREYAANQEMLHSTDLAAQQHNPVRSIAPGKHSLQQLVNAASSQREALEESFAAGRRNKKEAGSKYGW</sequence>
<evidence type="ECO:0000313" key="2">
    <source>
        <dbReference type="EMBL" id="RAK97207.1"/>
    </source>
</evidence>
<proteinExistence type="predicted"/>
<evidence type="ECO:0008006" key="4">
    <source>
        <dbReference type="Google" id="ProtNLM"/>
    </source>
</evidence>
<feature type="region of interest" description="Disordered" evidence="1">
    <location>
        <begin position="155"/>
        <end position="333"/>
    </location>
</feature>
<dbReference type="GeneID" id="37225106"/>
<gene>
    <name evidence="2" type="ORF">BO80DRAFT_428384</name>
</gene>
<dbReference type="InterPro" id="IPR018800">
    <property type="entry name" value="PRCC"/>
</dbReference>
<evidence type="ECO:0000313" key="3">
    <source>
        <dbReference type="Proteomes" id="UP000249402"/>
    </source>
</evidence>
<dbReference type="PANTHER" id="PTHR13621">
    <property type="entry name" value="PROLINE-RICH PROTEIN PRCC"/>
    <property type="match status" value="1"/>
</dbReference>
<organism evidence="2 3">
    <name type="scientific">Aspergillus ibericus CBS 121593</name>
    <dbReference type="NCBI Taxonomy" id="1448316"/>
    <lineage>
        <taxon>Eukaryota</taxon>
        <taxon>Fungi</taxon>
        <taxon>Dikarya</taxon>
        <taxon>Ascomycota</taxon>
        <taxon>Pezizomycotina</taxon>
        <taxon>Eurotiomycetes</taxon>
        <taxon>Eurotiomycetidae</taxon>
        <taxon>Eurotiales</taxon>
        <taxon>Aspergillaceae</taxon>
        <taxon>Aspergillus</taxon>
        <taxon>Aspergillus subgen. Circumdati</taxon>
    </lineage>
</organism>
<dbReference type="Pfam" id="PF10253">
    <property type="entry name" value="PRCC"/>
    <property type="match status" value="1"/>
</dbReference>
<feature type="compositionally biased region" description="Low complexity" evidence="1">
    <location>
        <begin position="226"/>
        <end position="240"/>
    </location>
</feature>
<dbReference type="STRING" id="1448316.A0A395GR51"/>
<feature type="compositionally biased region" description="Low complexity" evidence="1">
    <location>
        <begin position="40"/>
        <end position="51"/>
    </location>
</feature>
<dbReference type="EMBL" id="KZ824465">
    <property type="protein sequence ID" value="RAK97207.1"/>
    <property type="molecule type" value="Genomic_DNA"/>
</dbReference>
<feature type="compositionally biased region" description="Low complexity" evidence="1">
    <location>
        <begin position="18"/>
        <end position="32"/>
    </location>
</feature>
<feature type="compositionally biased region" description="Polar residues" evidence="1">
    <location>
        <begin position="70"/>
        <end position="79"/>
    </location>
</feature>
<dbReference type="GO" id="GO:0005634">
    <property type="term" value="C:nucleus"/>
    <property type="evidence" value="ECO:0007669"/>
    <property type="project" value="TreeGrafter"/>
</dbReference>
<keyword evidence="3" id="KW-1185">Reference proteome</keyword>
<feature type="region of interest" description="Disordered" evidence="1">
    <location>
        <begin position="411"/>
        <end position="440"/>
    </location>
</feature>
<dbReference type="VEuPathDB" id="FungiDB:BO80DRAFT_428384"/>
<accession>A0A395GR51</accession>